<keyword evidence="3" id="KW-1185">Reference proteome</keyword>
<evidence type="ECO:0000313" key="2">
    <source>
        <dbReference type="EMBL" id="GBM80921.1"/>
    </source>
</evidence>
<dbReference type="EMBL" id="BGPR01002912">
    <property type="protein sequence ID" value="GBM80921.1"/>
    <property type="molecule type" value="Genomic_DNA"/>
</dbReference>
<dbReference type="AlphaFoldDB" id="A0A4Y2ISS7"/>
<dbReference type="Proteomes" id="UP000499080">
    <property type="component" value="Unassembled WGS sequence"/>
</dbReference>
<protein>
    <submittedName>
        <fullName evidence="2">Uncharacterized protein</fullName>
    </submittedName>
</protein>
<evidence type="ECO:0000313" key="3">
    <source>
        <dbReference type="Proteomes" id="UP000499080"/>
    </source>
</evidence>
<sequence length="160" mass="18012">MFIIISFIVLLTLSSATKSNGTEDNSDVLESWIKLDKTLKGTTQSVIKYLMPMLMESSSQVNLSSKCVKQSLQLVTGLRSLKKWAFSWLEPARDRRVQQGTDWGVFGRLGEFLGRKLVPESTRQNALRGVAGPLTVIDLRFWQVIPVRAKKKGVEWIATI</sequence>
<reference evidence="2 3" key="1">
    <citation type="journal article" date="2019" name="Sci. Rep.">
        <title>Orb-weaving spider Araneus ventricosus genome elucidates the spidroin gene catalogue.</title>
        <authorList>
            <person name="Kono N."/>
            <person name="Nakamura H."/>
            <person name="Ohtoshi R."/>
            <person name="Moran D.A.P."/>
            <person name="Shinohara A."/>
            <person name="Yoshida Y."/>
            <person name="Fujiwara M."/>
            <person name="Mori M."/>
            <person name="Tomita M."/>
            <person name="Arakawa K."/>
        </authorList>
    </citation>
    <scope>NUCLEOTIDE SEQUENCE [LARGE SCALE GENOMIC DNA]</scope>
</reference>
<name>A0A4Y2ISS7_ARAVE</name>
<keyword evidence="1" id="KW-0732">Signal</keyword>
<evidence type="ECO:0000256" key="1">
    <source>
        <dbReference type="SAM" id="SignalP"/>
    </source>
</evidence>
<feature type="chain" id="PRO_5021219558" evidence="1">
    <location>
        <begin position="17"/>
        <end position="160"/>
    </location>
</feature>
<feature type="signal peptide" evidence="1">
    <location>
        <begin position="1"/>
        <end position="16"/>
    </location>
</feature>
<gene>
    <name evidence="2" type="ORF">AVEN_243215_1</name>
</gene>
<dbReference type="OrthoDB" id="6480856at2759"/>
<organism evidence="2 3">
    <name type="scientific">Araneus ventricosus</name>
    <name type="common">Orbweaver spider</name>
    <name type="synonym">Epeira ventricosa</name>
    <dbReference type="NCBI Taxonomy" id="182803"/>
    <lineage>
        <taxon>Eukaryota</taxon>
        <taxon>Metazoa</taxon>
        <taxon>Ecdysozoa</taxon>
        <taxon>Arthropoda</taxon>
        <taxon>Chelicerata</taxon>
        <taxon>Arachnida</taxon>
        <taxon>Araneae</taxon>
        <taxon>Araneomorphae</taxon>
        <taxon>Entelegynae</taxon>
        <taxon>Araneoidea</taxon>
        <taxon>Araneidae</taxon>
        <taxon>Araneus</taxon>
    </lineage>
</organism>
<proteinExistence type="predicted"/>
<accession>A0A4Y2ISS7</accession>
<comment type="caution">
    <text evidence="2">The sequence shown here is derived from an EMBL/GenBank/DDBJ whole genome shotgun (WGS) entry which is preliminary data.</text>
</comment>